<dbReference type="Proteomes" id="UP001152747">
    <property type="component" value="Unassembled WGS sequence"/>
</dbReference>
<comment type="caution">
    <text evidence="1">The sequence shown here is derived from an EMBL/GenBank/DDBJ whole genome shotgun (WGS) entry which is preliminary data.</text>
</comment>
<organism evidence="1 2">
    <name type="scientific">Caenorhabditis angaria</name>
    <dbReference type="NCBI Taxonomy" id="860376"/>
    <lineage>
        <taxon>Eukaryota</taxon>
        <taxon>Metazoa</taxon>
        <taxon>Ecdysozoa</taxon>
        <taxon>Nematoda</taxon>
        <taxon>Chromadorea</taxon>
        <taxon>Rhabditida</taxon>
        <taxon>Rhabditina</taxon>
        <taxon>Rhabditomorpha</taxon>
        <taxon>Rhabditoidea</taxon>
        <taxon>Rhabditidae</taxon>
        <taxon>Peloderinae</taxon>
        <taxon>Caenorhabditis</taxon>
    </lineage>
</organism>
<protein>
    <submittedName>
        <fullName evidence="1">Uncharacterized protein</fullName>
    </submittedName>
</protein>
<reference evidence="1" key="1">
    <citation type="submission" date="2022-11" db="EMBL/GenBank/DDBJ databases">
        <authorList>
            <person name="Kikuchi T."/>
        </authorList>
    </citation>
    <scope>NUCLEOTIDE SEQUENCE</scope>
    <source>
        <strain evidence="1">PS1010</strain>
    </source>
</reference>
<sequence length="112" mass="12294">MDEEAEDRPAGGVDITTFVPPHLGRIHHPRSIFKVNQICPVHGDTSESLEESWLSKLTNRSPTSQIPPTGSSAYQNCVCFKIPKRVRFAAYPSTSSTTNSSIFAASKTPTKF</sequence>
<keyword evidence="2" id="KW-1185">Reference proteome</keyword>
<proteinExistence type="predicted"/>
<name>A0A9P1I9V5_9PELO</name>
<evidence type="ECO:0000313" key="1">
    <source>
        <dbReference type="EMBL" id="CAI5439405.1"/>
    </source>
</evidence>
<evidence type="ECO:0000313" key="2">
    <source>
        <dbReference type="Proteomes" id="UP001152747"/>
    </source>
</evidence>
<dbReference type="EMBL" id="CANHGI010000001">
    <property type="protein sequence ID" value="CAI5439405.1"/>
    <property type="molecule type" value="Genomic_DNA"/>
</dbReference>
<gene>
    <name evidence="1" type="ORF">CAMP_LOCUS2042</name>
</gene>
<accession>A0A9P1I9V5</accession>
<dbReference type="AlphaFoldDB" id="A0A9P1I9V5"/>